<dbReference type="InterPro" id="IPR014757">
    <property type="entry name" value="Tscrpt_reg_IclR_C"/>
</dbReference>
<dbReference type="InterPro" id="IPR036390">
    <property type="entry name" value="WH_DNA-bd_sf"/>
</dbReference>
<dbReference type="RefSeq" id="WP_192597034.1">
    <property type="nucleotide sequence ID" value="NZ_JADBEL010000001.1"/>
</dbReference>
<evidence type="ECO:0000313" key="6">
    <source>
        <dbReference type="EMBL" id="MBE1553218.1"/>
    </source>
</evidence>
<keyword evidence="1" id="KW-0805">Transcription regulation</keyword>
<dbReference type="InterPro" id="IPR029016">
    <property type="entry name" value="GAF-like_dom_sf"/>
</dbReference>
<feature type="domain" description="HTH iclR-type" evidence="4">
    <location>
        <begin position="8"/>
        <end position="72"/>
    </location>
</feature>
<evidence type="ECO:0000313" key="7">
    <source>
        <dbReference type="Proteomes" id="UP000658225"/>
    </source>
</evidence>
<organism evidence="6 7">
    <name type="scientific">Sporosarcina limicola</name>
    <dbReference type="NCBI Taxonomy" id="34101"/>
    <lineage>
        <taxon>Bacteria</taxon>
        <taxon>Bacillati</taxon>
        <taxon>Bacillota</taxon>
        <taxon>Bacilli</taxon>
        <taxon>Bacillales</taxon>
        <taxon>Caryophanaceae</taxon>
        <taxon>Sporosarcina</taxon>
    </lineage>
</organism>
<dbReference type="InterPro" id="IPR036388">
    <property type="entry name" value="WH-like_DNA-bd_sf"/>
</dbReference>
<reference evidence="6" key="1">
    <citation type="submission" date="2020-10" db="EMBL/GenBank/DDBJ databases">
        <title>Genomic Encyclopedia of Type Strains, Phase IV (KMG-IV): sequencing the most valuable type-strain genomes for metagenomic binning, comparative biology and taxonomic classification.</title>
        <authorList>
            <person name="Goeker M."/>
        </authorList>
    </citation>
    <scope>NUCLEOTIDE SEQUENCE</scope>
    <source>
        <strain evidence="6">DSM 13886</strain>
    </source>
</reference>
<dbReference type="GO" id="GO:0003700">
    <property type="term" value="F:DNA-binding transcription factor activity"/>
    <property type="evidence" value="ECO:0007669"/>
    <property type="project" value="TreeGrafter"/>
</dbReference>
<sequence length="258" mass="29425">MTTNDLPTSSIQKALEIINCFNSKDSSLFLEEIILKTKVPKTTVFRILTQLEDYAYIKKVLVQGKSQYSLGYAFLEKGELVKSGLDIRELARNEMIHIRNETNLTVQLAIRDNSEAVYIEQFESWRPIRLYPTIGKRAPLYVAACPRVLLAYTESEEQNFLINNFEYKKFTKYTPVNPDLIKEILIEIRKNGYSISKGELFEGTIAVAVPIFNTITKEVIATISIVGIEGDFESELSKYINILKESSEKISDKIKSTT</sequence>
<protein>
    <submittedName>
        <fullName evidence="6">DNA-binding IclR family transcriptional regulator</fullName>
    </submittedName>
</protein>
<dbReference type="Pfam" id="PF01614">
    <property type="entry name" value="IclR_C"/>
    <property type="match status" value="1"/>
</dbReference>
<dbReference type="Gene3D" id="3.30.450.40">
    <property type="match status" value="1"/>
</dbReference>
<dbReference type="AlphaFoldDB" id="A0A927R300"/>
<dbReference type="PANTHER" id="PTHR30136">
    <property type="entry name" value="HELIX-TURN-HELIX TRANSCRIPTIONAL REGULATOR, ICLR FAMILY"/>
    <property type="match status" value="1"/>
</dbReference>
<dbReference type="Pfam" id="PF09339">
    <property type="entry name" value="HTH_IclR"/>
    <property type="match status" value="1"/>
</dbReference>
<evidence type="ECO:0000256" key="2">
    <source>
        <dbReference type="ARBA" id="ARBA00023125"/>
    </source>
</evidence>
<dbReference type="PANTHER" id="PTHR30136:SF24">
    <property type="entry name" value="HTH-TYPE TRANSCRIPTIONAL REPRESSOR ALLR"/>
    <property type="match status" value="1"/>
</dbReference>
<keyword evidence="2 6" id="KW-0238">DNA-binding</keyword>
<dbReference type="GO" id="GO:0003677">
    <property type="term" value="F:DNA binding"/>
    <property type="evidence" value="ECO:0007669"/>
    <property type="project" value="UniProtKB-KW"/>
</dbReference>
<dbReference type="Proteomes" id="UP000658225">
    <property type="component" value="Unassembled WGS sequence"/>
</dbReference>
<dbReference type="InterPro" id="IPR005471">
    <property type="entry name" value="Tscrpt_reg_IclR_N"/>
</dbReference>
<gene>
    <name evidence="6" type="ORF">H4683_000287</name>
</gene>
<accession>A0A927R300</accession>
<evidence type="ECO:0000259" key="5">
    <source>
        <dbReference type="PROSITE" id="PS51078"/>
    </source>
</evidence>
<evidence type="ECO:0000256" key="1">
    <source>
        <dbReference type="ARBA" id="ARBA00023015"/>
    </source>
</evidence>
<evidence type="ECO:0000259" key="4">
    <source>
        <dbReference type="PROSITE" id="PS51077"/>
    </source>
</evidence>
<proteinExistence type="predicted"/>
<dbReference type="SUPFAM" id="SSF55781">
    <property type="entry name" value="GAF domain-like"/>
    <property type="match status" value="1"/>
</dbReference>
<name>A0A927R300_9BACL</name>
<keyword evidence="7" id="KW-1185">Reference proteome</keyword>
<dbReference type="Gene3D" id="1.10.10.10">
    <property type="entry name" value="Winged helix-like DNA-binding domain superfamily/Winged helix DNA-binding domain"/>
    <property type="match status" value="1"/>
</dbReference>
<dbReference type="PROSITE" id="PS51078">
    <property type="entry name" value="ICLR_ED"/>
    <property type="match status" value="1"/>
</dbReference>
<dbReference type="SUPFAM" id="SSF46785">
    <property type="entry name" value="Winged helix' DNA-binding domain"/>
    <property type="match status" value="1"/>
</dbReference>
<keyword evidence="3" id="KW-0804">Transcription</keyword>
<dbReference type="PROSITE" id="PS51077">
    <property type="entry name" value="HTH_ICLR"/>
    <property type="match status" value="1"/>
</dbReference>
<evidence type="ECO:0000256" key="3">
    <source>
        <dbReference type="ARBA" id="ARBA00023163"/>
    </source>
</evidence>
<dbReference type="SMART" id="SM00346">
    <property type="entry name" value="HTH_ICLR"/>
    <property type="match status" value="1"/>
</dbReference>
<dbReference type="InterPro" id="IPR050707">
    <property type="entry name" value="HTH_MetabolicPath_Reg"/>
</dbReference>
<dbReference type="EMBL" id="JADBEL010000001">
    <property type="protein sequence ID" value="MBE1553218.1"/>
    <property type="molecule type" value="Genomic_DNA"/>
</dbReference>
<dbReference type="GO" id="GO:0045892">
    <property type="term" value="P:negative regulation of DNA-templated transcription"/>
    <property type="evidence" value="ECO:0007669"/>
    <property type="project" value="TreeGrafter"/>
</dbReference>
<feature type="domain" description="IclR-ED" evidence="5">
    <location>
        <begin position="73"/>
        <end position="256"/>
    </location>
</feature>
<comment type="caution">
    <text evidence="6">The sequence shown here is derived from an EMBL/GenBank/DDBJ whole genome shotgun (WGS) entry which is preliminary data.</text>
</comment>